<feature type="domain" description="PPIase FKBP-type" evidence="7">
    <location>
        <begin position="161"/>
        <end position="246"/>
    </location>
</feature>
<dbReference type="Gene3D" id="1.10.3120.10">
    <property type="entry name" value="Trigger factor, C-terminal domain"/>
    <property type="match status" value="1"/>
</dbReference>
<dbReference type="SUPFAM" id="SSF54534">
    <property type="entry name" value="FKBP-like"/>
    <property type="match status" value="1"/>
</dbReference>
<keyword evidence="6 8" id="KW-0413">Isomerase</keyword>
<dbReference type="PANTHER" id="PTHR30560">
    <property type="entry name" value="TRIGGER FACTOR CHAPERONE AND PEPTIDYL-PROLYL CIS/TRANS ISOMERASE"/>
    <property type="match status" value="1"/>
</dbReference>
<evidence type="ECO:0000256" key="6">
    <source>
        <dbReference type="ARBA" id="ARBA00023235"/>
    </source>
</evidence>
<dbReference type="NCBIfam" id="TIGR00115">
    <property type="entry name" value="tig"/>
    <property type="match status" value="1"/>
</dbReference>
<evidence type="ECO:0000259" key="7">
    <source>
        <dbReference type="PROSITE" id="PS50059"/>
    </source>
</evidence>
<dbReference type="InterPro" id="IPR036611">
    <property type="entry name" value="Trigger_fac_ribosome-bd_sf"/>
</dbReference>
<dbReference type="Gene3D" id="3.10.50.40">
    <property type="match status" value="1"/>
</dbReference>
<evidence type="ECO:0000313" key="8">
    <source>
        <dbReference type="EMBL" id="VAX10779.1"/>
    </source>
</evidence>
<dbReference type="InterPro" id="IPR027304">
    <property type="entry name" value="Trigger_fact/SurA_dom_sf"/>
</dbReference>
<name>A0A3B1AXK1_9ZZZZ</name>
<dbReference type="InterPro" id="IPR008881">
    <property type="entry name" value="Trigger_fac_ribosome-bd_bac"/>
</dbReference>
<evidence type="ECO:0000256" key="3">
    <source>
        <dbReference type="ARBA" id="ARBA00013194"/>
    </source>
</evidence>
<dbReference type="FunFam" id="3.10.50.40:FF:000001">
    <property type="entry name" value="Trigger factor"/>
    <property type="match status" value="1"/>
</dbReference>
<keyword evidence="8" id="KW-0132">Cell division</keyword>
<evidence type="ECO:0000256" key="4">
    <source>
        <dbReference type="ARBA" id="ARBA00023110"/>
    </source>
</evidence>
<dbReference type="PIRSF" id="PIRSF003095">
    <property type="entry name" value="Trigger_factor"/>
    <property type="match status" value="1"/>
</dbReference>
<dbReference type="SUPFAM" id="SSF102735">
    <property type="entry name" value="Trigger factor ribosome-binding domain"/>
    <property type="match status" value="1"/>
</dbReference>
<dbReference type="GO" id="GO:0043022">
    <property type="term" value="F:ribosome binding"/>
    <property type="evidence" value="ECO:0007669"/>
    <property type="project" value="TreeGrafter"/>
</dbReference>
<proteinExistence type="inferred from homology"/>
<dbReference type="Pfam" id="PF05697">
    <property type="entry name" value="Trigger_N"/>
    <property type="match status" value="1"/>
</dbReference>
<sequence>MQVSVETTSGLERRLTVAIEEARIAQAVESKLKEIAPTVKIKGFRPGKVPMKVVKQQYGGQVREDVVNEVLQSTFYEALSQENLRPAGSPTFSTGDAKPGNGLEYTATFEVYPEIKLVSLADQSIEKPAVEIGETDIDGMIDRIRRQHVNWEASDAAAEKGDQLNIDFNGTIDGEAFDGGEGKDMSIELGSGRMISGFEDGLIGATKGGSVTLDLTFPDEYHATELAGKAVQFAVQVNNVEKAILPEVDEAFAKKMGVESGDLAELRKDIVENMELELAKQLKTKLKEKVMDTLLEVNKIDIPKSLIDDESEALRNQMVQNLSNQGLSQTDVSSLDTSMFAEQAQRRVSLGLIMNEIVKENAINVEAENVRALVEEIARPYEQPEEVVKWYYADKKRLSEVESLALEEQVVEWAIEQAKVVETKATFEEIMKPDTSA</sequence>
<evidence type="ECO:0000256" key="5">
    <source>
        <dbReference type="ARBA" id="ARBA00023186"/>
    </source>
</evidence>
<dbReference type="AlphaFoldDB" id="A0A3B1AXK1"/>
<organism evidence="8">
    <name type="scientific">hydrothermal vent metagenome</name>
    <dbReference type="NCBI Taxonomy" id="652676"/>
    <lineage>
        <taxon>unclassified sequences</taxon>
        <taxon>metagenomes</taxon>
        <taxon>ecological metagenomes</taxon>
    </lineage>
</organism>
<evidence type="ECO:0000256" key="1">
    <source>
        <dbReference type="ARBA" id="ARBA00000971"/>
    </source>
</evidence>
<dbReference type="GO" id="GO:0051301">
    <property type="term" value="P:cell division"/>
    <property type="evidence" value="ECO:0007669"/>
    <property type="project" value="UniProtKB-KW"/>
</dbReference>
<protein>
    <recommendedName>
        <fullName evidence="3">peptidylprolyl isomerase</fullName>
        <ecNumber evidence="3">5.2.1.8</ecNumber>
    </recommendedName>
</protein>
<dbReference type="GO" id="GO:0043335">
    <property type="term" value="P:protein unfolding"/>
    <property type="evidence" value="ECO:0007669"/>
    <property type="project" value="TreeGrafter"/>
</dbReference>
<comment type="similarity">
    <text evidence="2">Belongs to the FKBP-type PPIase family. Tig subfamily.</text>
</comment>
<dbReference type="InterPro" id="IPR046357">
    <property type="entry name" value="PPIase_dom_sf"/>
</dbReference>
<dbReference type="Pfam" id="PF05698">
    <property type="entry name" value="Trigger_C"/>
    <property type="match status" value="1"/>
</dbReference>
<dbReference type="InterPro" id="IPR037041">
    <property type="entry name" value="Trigger_fac_C_sf"/>
</dbReference>
<keyword evidence="8" id="KW-0131">Cell cycle</keyword>
<dbReference type="GO" id="GO:0003755">
    <property type="term" value="F:peptidyl-prolyl cis-trans isomerase activity"/>
    <property type="evidence" value="ECO:0007669"/>
    <property type="project" value="UniProtKB-KW"/>
</dbReference>
<comment type="catalytic activity">
    <reaction evidence="1">
        <text>[protein]-peptidylproline (omega=180) = [protein]-peptidylproline (omega=0)</text>
        <dbReference type="Rhea" id="RHEA:16237"/>
        <dbReference type="Rhea" id="RHEA-COMP:10747"/>
        <dbReference type="Rhea" id="RHEA-COMP:10748"/>
        <dbReference type="ChEBI" id="CHEBI:83833"/>
        <dbReference type="ChEBI" id="CHEBI:83834"/>
        <dbReference type="EC" id="5.2.1.8"/>
    </reaction>
</comment>
<gene>
    <name evidence="8" type="ORF">MNBD_GAMMA25-2445</name>
</gene>
<dbReference type="Pfam" id="PF00254">
    <property type="entry name" value="FKBP_C"/>
    <property type="match status" value="1"/>
</dbReference>
<dbReference type="InterPro" id="IPR008880">
    <property type="entry name" value="Trigger_fac_C"/>
</dbReference>
<dbReference type="PANTHER" id="PTHR30560:SF3">
    <property type="entry name" value="TRIGGER FACTOR-LIKE PROTEIN TIG, CHLOROPLASTIC"/>
    <property type="match status" value="1"/>
</dbReference>
<dbReference type="GO" id="GO:0044183">
    <property type="term" value="F:protein folding chaperone"/>
    <property type="evidence" value="ECO:0007669"/>
    <property type="project" value="TreeGrafter"/>
</dbReference>
<keyword evidence="5" id="KW-0143">Chaperone</keyword>
<dbReference type="GO" id="GO:0051083">
    <property type="term" value="P:'de novo' cotranslational protein folding"/>
    <property type="evidence" value="ECO:0007669"/>
    <property type="project" value="TreeGrafter"/>
</dbReference>
<dbReference type="EC" id="5.2.1.8" evidence="3"/>
<evidence type="ECO:0000256" key="2">
    <source>
        <dbReference type="ARBA" id="ARBA00005464"/>
    </source>
</evidence>
<accession>A0A3B1AXK1</accession>
<reference evidence="8" key="1">
    <citation type="submission" date="2018-06" db="EMBL/GenBank/DDBJ databases">
        <authorList>
            <person name="Zhirakovskaya E."/>
        </authorList>
    </citation>
    <scope>NUCLEOTIDE SEQUENCE</scope>
</reference>
<dbReference type="HAMAP" id="MF_00303">
    <property type="entry name" value="Trigger_factor_Tig"/>
    <property type="match status" value="1"/>
</dbReference>
<dbReference type="InterPro" id="IPR001179">
    <property type="entry name" value="PPIase_FKBP_dom"/>
</dbReference>
<dbReference type="EMBL" id="UOFY01000054">
    <property type="protein sequence ID" value="VAX10779.1"/>
    <property type="molecule type" value="Genomic_DNA"/>
</dbReference>
<dbReference type="InterPro" id="IPR005215">
    <property type="entry name" value="Trig_fac"/>
</dbReference>
<dbReference type="Gene3D" id="3.30.70.1050">
    <property type="entry name" value="Trigger factor ribosome-binding domain"/>
    <property type="match status" value="1"/>
</dbReference>
<dbReference type="PROSITE" id="PS50059">
    <property type="entry name" value="FKBP_PPIASE"/>
    <property type="match status" value="1"/>
</dbReference>
<dbReference type="SUPFAM" id="SSF109998">
    <property type="entry name" value="Triger factor/SurA peptide-binding domain-like"/>
    <property type="match status" value="1"/>
</dbReference>
<dbReference type="GO" id="GO:0015031">
    <property type="term" value="P:protein transport"/>
    <property type="evidence" value="ECO:0007669"/>
    <property type="project" value="InterPro"/>
</dbReference>
<keyword evidence="4" id="KW-0697">Rotamase</keyword>